<feature type="transmembrane region" description="Helical" evidence="1">
    <location>
        <begin position="197"/>
        <end position="217"/>
    </location>
</feature>
<feature type="transmembrane region" description="Helical" evidence="1">
    <location>
        <begin position="84"/>
        <end position="106"/>
    </location>
</feature>
<accession>A0A1R2AUR0</accession>
<feature type="transmembrane region" description="Helical" evidence="1">
    <location>
        <begin position="42"/>
        <end position="64"/>
    </location>
</feature>
<keyword evidence="3" id="KW-1185">Reference proteome</keyword>
<evidence type="ECO:0008006" key="4">
    <source>
        <dbReference type="Google" id="ProtNLM"/>
    </source>
</evidence>
<proteinExistence type="predicted"/>
<organism evidence="2 3">
    <name type="scientific">Stentor coeruleus</name>
    <dbReference type="NCBI Taxonomy" id="5963"/>
    <lineage>
        <taxon>Eukaryota</taxon>
        <taxon>Sar</taxon>
        <taxon>Alveolata</taxon>
        <taxon>Ciliophora</taxon>
        <taxon>Postciliodesmatophora</taxon>
        <taxon>Heterotrichea</taxon>
        <taxon>Heterotrichida</taxon>
        <taxon>Stentoridae</taxon>
        <taxon>Stentor</taxon>
    </lineage>
</organism>
<feature type="transmembrane region" description="Helical" evidence="1">
    <location>
        <begin position="262"/>
        <end position="282"/>
    </location>
</feature>
<reference evidence="2 3" key="1">
    <citation type="submission" date="2016-11" db="EMBL/GenBank/DDBJ databases">
        <title>The macronuclear genome of Stentor coeruleus: a giant cell with tiny introns.</title>
        <authorList>
            <person name="Slabodnick M."/>
            <person name="Ruby J.G."/>
            <person name="Reiff S.B."/>
            <person name="Swart E.C."/>
            <person name="Gosai S."/>
            <person name="Prabakaran S."/>
            <person name="Witkowska E."/>
            <person name="Larue G.E."/>
            <person name="Fisher S."/>
            <person name="Freeman R.M."/>
            <person name="Gunawardena J."/>
            <person name="Chu W."/>
            <person name="Stover N.A."/>
            <person name="Gregory B.D."/>
            <person name="Nowacki M."/>
            <person name="Derisi J."/>
            <person name="Roy S.W."/>
            <person name="Marshall W.F."/>
            <person name="Sood P."/>
        </authorList>
    </citation>
    <scope>NUCLEOTIDE SEQUENCE [LARGE SCALE GENOMIC DNA]</scope>
    <source>
        <strain evidence="2">WM001</strain>
    </source>
</reference>
<protein>
    <recommendedName>
        <fullName evidence="4">TRP C-terminal domain-containing protein</fullName>
    </recommendedName>
</protein>
<name>A0A1R2AUR0_9CILI</name>
<evidence type="ECO:0000256" key="1">
    <source>
        <dbReference type="SAM" id="Phobius"/>
    </source>
</evidence>
<dbReference type="Proteomes" id="UP000187209">
    <property type="component" value="Unassembled WGS sequence"/>
</dbReference>
<comment type="caution">
    <text evidence="2">The sequence shown here is derived from an EMBL/GenBank/DDBJ whole genome shotgun (WGS) entry which is preliminary data.</text>
</comment>
<sequence>MNVDKLAPNAMTYIIDSNYGVKIYGKFNEFGLETNLFLLNSGIYIVGLATTLLSIIPVLILYKLCHPWIKGKMKKSVRNYKFNYFTRMWIQSFLDINILASFGMMHNKLENYVQIIDFAFSLLFLSVNIATFFLLIYLVIRKYKNINIDNDFAITWATFFENCKDINGPNLYYILFIVRRIALSLVIIIIPSGVLQLVVSAVVSLPIPIYIALVDVIDTKSLKWYIIFNDILIVLFYTFILIDSFHNLEKLSISTEKNCVRIVIAAILSNSLFSAWQVFQMIKGCIKHIRNRIQLRRILGEPHETMADASKSTSGTNTMNSIKIIEKEFRKERNSKRVNAFAAKHKKNKIANLEEIKHEELSSNHTENIVII</sequence>
<dbReference type="EMBL" id="MPUH01001378">
    <property type="protein sequence ID" value="OMJ68140.1"/>
    <property type="molecule type" value="Genomic_DNA"/>
</dbReference>
<keyword evidence="1" id="KW-0472">Membrane</keyword>
<feature type="transmembrane region" description="Helical" evidence="1">
    <location>
        <begin position="118"/>
        <end position="140"/>
    </location>
</feature>
<keyword evidence="1" id="KW-0812">Transmembrane</keyword>
<evidence type="ECO:0000313" key="3">
    <source>
        <dbReference type="Proteomes" id="UP000187209"/>
    </source>
</evidence>
<feature type="transmembrane region" description="Helical" evidence="1">
    <location>
        <begin position="224"/>
        <end position="242"/>
    </location>
</feature>
<gene>
    <name evidence="2" type="ORF">SteCoe_34497</name>
</gene>
<keyword evidence="1" id="KW-1133">Transmembrane helix</keyword>
<evidence type="ECO:0000313" key="2">
    <source>
        <dbReference type="EMBL" id="OMJ68140.1"/>
    </source>
</evidence>
<dbReference type="AlphaFoldDB" id="A0A1R2AUR0"/>